<evidence type="ECO:0000256" key="1">
    <source>
        <dbReference type="SAM" id="Phobius"/>
    </source>
</evidence>
<dbReference type="OrthoDB" id="3482422at2"/>
<organism evidence="2 3">
    <name type="scientific">Actinomadura rubrisoli</name>
    <dbReference type="NCBI Taxonomy" id="2530368"/>
    <lineage>
        <taxon>Bacteria</taxon>
        <taxon>Bacillati</taxon>
        <taxon>Actinomycetota</taxon>
        <taxon>Actinomycetes</taxon>
        <taxon>Streptosporangiales</taxon>
        <taxon>Thermomonosporaceae</taxon>
        <taxon>Actinomadura</taxon>
    </lineage>
</organism>
<proteinExistence type="predicted"/>
<keyword evidence="1" id="KW-0472">Membrane</keyword>
<dbReference type="Proteomes" id="UP000294513">
    <property type="component" value="Unassembled WGS sequence"/>
</dbReference>
<dbReference type="AlphaFoldDB" id="A0A4R5BS09"/>
<keyword evidence="1" id="KW-0812">Transmembrane</keyword>
<protein>
    <submittedName>
        <fullName evidence="2">Uncharacterized protein</fullName>
    </submittedName>
</protein>
<dbReference type="EMBL" id="SMKU01000065">
    <property type="protein sequence ID" value="TDD88346.1"/>
    <property type="molecule type" value="Genomic_DNA"/>
</dbReference>
<keyword evidence="1" id="KW-1133">Transmembrane helix</keyword>
<reference evidence="2 3" key="1">
    <citation type="submission" date="2019-03" db="EMBL/GenBank/DDBJ databases">
        <title>Draft genome sequences of novel Actinobacteria.</title>
        <authorList>
            <person name="Sahin N."/>
            <person name="Ay H."/>
            <person name="Saygin H."/>
        </authorList>
    </citation>
    <scope>NUCLEOTIDE SEQUENCE [LARGE SCALE GENOMIC DNA]</scope>
    <source>
        <strain evidence="2 3">H3C3</strain>
    </source>
</reference>
<accession>A0A4R5BS09</accession>
<feature type="transmembrane region" description="Helical" evidence="1">
    <location>
        <begin position="31"/>
        <end position="48"/>
    </location>
</feature>
<gene>
    <name evidence="2" type="ORF">E1298_15150</name>
</gene>
<keyword evidence="3" id="KW-1185">Reference proteome</keyword>
<dbReference type="RefSeq" id="WP_131893584.1">
    <property type="nucleotide sequence ID" value="NZ_SMKU01000065.1"/>
</dbReference>
<comment type="caution">
    <text evidence="2">The sequence shown here is derived from an EMBL/GenBank/DDBJ whole genome shotgun (WGS) entry which is preliminary data.</text>
</comment>
<evidence type="ECO:0000313" key="2">
    <source>
        <dbReference type="EMBL" id="TDD88346.1"/>
    </source>
</evidence>
<name>A0A4R5BS09_9ACTN</name>
<evidence type="ECO:0000313" key="3">
    <source>
        <dbReference type="Proteomes" id="UP000294513"/>
    </source>
</evidence>
<sequence length="82" mass="8870">MYAYLIRTLVPLLVGVIVGQAARVGLDLDPTAVYAIVTPAATLVYGLVSRWIELHVPAAGRVLLAAGLTRQSPEYTPWPARR</sequence>